<dbReference type="PANTHER" id="PTHR38813:SF1">
    <property type="entry name" value="TOXIN RELE1-RELATED"/>
    <property type="match status" value="1"/>
</dbReference>
<protein>
    <recommendedName>
        <fullName evidence="3">Type II toxin-antitoxin system RelE/ParE family toxin</fullName>
    </recommendedName>
</protein>
<dbReference type="Gene3D" id="3.30.2310.20">
    <property type="entry name" value="RelE-like"/>
    <property type="match status" value="1"/>
</dbReference>
<dbReference type="PANTHER" id="PTHR38813">
    <property type="match status" value="1"/>
</dbReference>
<reference evidence="1" key="1">
    <citation type="submission" date="2021-12" db="EMBL/GenBank/DDBJ databases">
        <title>Novel species in genus Dyadobacter.</title>
        <authorList>
            <person name="Ma C."/>
        </authorList>
    </citation>
    <scope>NUCLEOTIDE SEQUENCE</scope>
    <source>
        <strain evidence="1">LJ419</strain>
    </source>
</reference>
<dbReference type="RefSeq" id="WP_234606967.1">
    <property type="nucleotide sequence ID" value="NZ_CP094997.1"/>
</dbReference>
<evidence type="ECO:0000313" key="2">
    <source>
        <dbReference type="Proteomes" id="UP001139000"/>
    </source>
</evidence>
<dbReference type="AlphaFoldDB" id="A0A9X1TGF2"/>
<name>A0A9X1TGF2_9BACT</name>
<organism evidence="1 2">
    <name type="scientific">Dyadobacter chenwenxiniae</name>
    <dbReference type="NCBI Taxonomy" id="2906456"/>
    <lineage>
        <taxon>Bacteria</taxon>
        <taxon>Pseudomonadati</taxon>
        <taxon>Bacteroidota</taxon>
        <taxon>Cytophagia</taxon>
        <taxon>Cytophagales</taxon>
        <taxon>Spirosomataceae</taxon>
        <taxon>Dyadobacter</taxon>
    </lineage>
</organism>
<comment type="caution">
    <text evidence="1">The sequence shown here is derived from an EMBL/GenBank/DDBJ whole genome shotgun (WGS) entry which is preliminary data.</text>
</comment>
<dbReference type="InterPro" id="IPR052747">
    <property type="entry name" value="TA_system_RelE_toxin"/>
</dbReference>
<dbReference type="InterPro" id="IPR035093">
    <property type="entry name" value="RelE/ParE_toxin_dom_sf"/>
</dbReference>
<sequence>MVVQYVKRFEKELKNTPNDIQRKVFNVITILESATNLESSGLDYKRMEGQKSGENYYRIRVGDWRIGIECIHPDVTLLRILSRGSIYKSFPPKS</sequence>
<gene>
    <name evidence="1" type="ORF">LXM26_18780</name>
</gene>
<evidence type="ECO:0008006" key="3">
    <source>
        <dbReference type="Google" id="ProtNLM"/>
    </source>
</evidence>
<accession>A0A9X1TGF2</accession>
<dbReference type="Proteomes" id="UP001139000">
    <property type="component" value="Unassembled WGS sequence"/>
</dbReference>
<dbReference type="SUPFAM" id="SSF143011">
    <property type="entry name" value="RelE-like"/>
    <property type="match status" value="1"/>
</dbReference>
<keyword evidence="2" id="KW-1185">Reference proteome</keyword>
<dbReference type="EMBL" id="JAJTTC010000005">
    <property type="protein sequence ID" value="MCF0063565.1"/>
    <property type="molecule type" value="Genomic_DNA"/>
</dbReference>
<proteinExistence type="predicted"/>
<evidence type="ECO:0000313" key="1">
    <source>
        <dbReference type="EMBL" id="MCF0063565.1"/>
    </source>
</evidence>